<dbReference type="PIRSF" id="PIRSF004846">
    <property type="entry name" value="ModA"/>
    <property type="match status" value="1"/>
</dbReference>
<dbReference type="Proteomes" id="UP000653076">
    <property type="component" value="Unassembled WGS sequence"/>
</dbReference>
<protein>
    <submittedName>
        <fullName evidence="5">Molybdate-binding protein</fullName>
    </submittedName>
</protein>
<keyword evidence="3 4" id="KW-0732">Signal</keyword>
<evidence type="ECO:0000313" key="5">
    <source>
        <dbReference type="EMBL" id="GIJ29392.1"/>
    </source>
</evidence>
<comment type="similarity">
    <text evidence="1">Belongs to the bacterial solute-binding protein ModA family.</text>
</comment>
<evidence type="ECO:0000256" key="1">
    <source>
        <dbReference type="ARBA" id="ARBA00009175"/>
    </source>
</evidence>
<feature type="signal peptide" evidence="4">
    <location>
        <begin position="1"/>
        <end position="23"/>
    </location>
</feature>
<evidence type="ECO:0000256" key="3">
    <source>
        <dbReference type="ARBA" id="ARBA00022729"/>
    </source>
</evidence>
<dbReference type="InterPro" id="IPR050682">
    <property type="entry name" value="ModA/WtpA"/>
</dbReference>
<organism evidence="5 6">
    <name type="scientific">Micromonospora qiuiae</name>
    <dbReference type="NCBI Taxonomy" id="502268"/>
    <lineage>
        <taxon>Bacteria</taxon>
        <taxon>Bacillati</taxon>
        <taxon>Actinomycetota</taxon>
        <taxon>Actinomycetes</taxon>
        <taxon>Micromonosporales</taxon>
        <taxon>Micromonosporaceae</taxon>
        <taxon>Micromonospora</taxon>
    </lineage>
</organism>
<name>A0ABQ4JIQ5_9ACTN</name>
<sequence>MRGVRLRAALAAVTALVVLGLSGCGDDSTDRPAADDGIGGQLTVFAAASLAESFTRIGQDFEAAHHGVKVIFNFAGSSALANQINEGAPADVFASAAPANMAAVIEAGDGDGEPVTFARNQLVIAVPGGNPDAVTGLGDLTRPGAKVALCAERVPCGAAARRALDLADVTLTPVTLEQDVKAALAKVRLGEVDAALVYRTDVRAAADDVDGIEFPESVGAVNEYPIVVLEDSGNLPTARAFVEYVRSDAGRSVLTAAGFQAP</sequence>
<dbReference type="Pfam" id="PF13531">
    <property type="entry name" value="SBP_bac_11"/>
    <property type="match status" value="1"/>
</dbReference>
<evidence type="ECO:0000256" key="2">
    <source>
        <dbReference type="ARBA" id="ARBA00022723"/>
    </source>
</evidence>
<dbReference type="InterPro" id="IPR005950">
    <property type="entry name" value="ModA"/>
</dbReference>
<accession>A0ABQ4JIQ5</accession>
<dbReference type="PANTHER" id="PTHR30632">
    <property type="entry name" value="MOLYBDATE-BINDING PERIPLASMIC PROTEIN"/>
    <property type="match status" value="1"/>
</dbReference>
<dbReference type="EMBL" id="BOPC01000068">
    <property type="protein sequence ID" value="GIJ29392.1"/>
    <property type="molecule type" value="Genomic_DNA"/>
</dbReference>
<evidence type="ECO:0000256" key="4">
    <source>
        <dbReference type="SAM" id="SignalP"/>
    </source>
</evidence>
<dbReference type="Gene3D" id="3.40.190.10">
    <property type="entry name" value="Periplasmic binding protein-like II"/>
    <property type="match status" value="2"/>
</dbReference>
<keyword evidence="2" id="KW-0479">Metal-binding</keyword>
<dbReference type="PROSITE" id="PS51257">
    <property type="entry name" value="PROKAR_LIPOPROTEIN"/>
    <property type="match status" value="1"/>
</dbReference>
<gene>
    <name evidence="5" type="ORF">Vqi01_45540</name>
</gene>
<dbReference type="NCBIfam" id="TIGR01256">
    <property type="entry name" value="modA"/>
    <property type="match status" value="1"/>
</dbReference>
<reference evidence="5 6" key="1">
    <citation type="submission" date="2021-01" db="EMBL/GenBank/DDBJ databases">
        <title>Whole genome shotgun sequence of Verrucosispora qiuiae NBRC 106684.</title>
        <authorList>
            <person name="Komaki H."/>
            <person name="Tamura T."/>
        </authorList>
    </citation>
    <scope>NUCLEOTIDE SEQUENCE [LARGE SCALE GENOMIC DNA]</scope>
    <source>
        <strain evidence="5 6">NBRC 106684</strain>
    </source>
</reference>
<proteinExistence type="inferred from homology"/>
<evidence type="ECO:0000313" key="6">
    <source>
        <dbReference type="Proteomes" id="UP000653076"/>
    </source>
</evidence>
<comment type="caution">
    <text evidence="5">The sequence shown here is derived from an EMBL/GenBank/DDBJ whole genome shotgun (WGS) entry which is preliminary data.</text>
</comment>
<feature type="chain" id="PRO_5045512693" evidence="4">
    <location>
        <begin position="24"/>
        <end position="262"/>
    </location>
</feature>
<dbReference type="PANTHER" id="PTHR30632:SF0">
    <property type="entry name" value="SULFATE-BINDING PROTEIN"/>
    <property type="match status" value="1"/>
</dbReference>
<dbReference type="SUPFAM" id="SSF53850">
    <property type="entry name" value="Periplasmic binding protein-like II"/>
    <property type="match status" value="1"/>
</dbReference>
<keyword evidence="6" id="KW-1185">Reference proteome</keyword>